<reference evidence="6 7" key="1">
    <citation type="journal article" date="2012" name="Genome Biol.">
        <title>Genome and low-iron response of an oceanic diatom adapted to chronic iron limitation.</title>
        <authorList>
            <person name="Lommer M."/>
            <person name="Specht M."/>
            <person name="Roy A.S."/>
            <person name="Kraemer L."/>
            <person name="Andreson R."/>
            <person name="Gutowska M.A."/>
            <person name="Wolf J."/>
            <person name="Bergner S.V."/>
            <person name="Schilhabel M.B."/>
            <person name="Klostermeier U.C."/>
            <person name="Beiko R.G."/>
            <person name="Rosenstiel P."/>
            <person name="Hippler M."/>
            <person name="Laroche J."/>
        </authorList>
    </citation>
    <scope>NUCLEOTIDE SEQUENCE [LARGE SCALE GENOMIC DNA]</scope>
    <source>
        <strain evidence="6 7">CCMP1005</strain>
    </source>
</reference>
<dbReference type="SUPFAM" id="SSF141091">
    <property type="entry name" value="L21p-like"/>
    <property type="match status" value="1"/>
</dbReference>
<dbReference type="HAMAP" id="MF_01363">
    <property type="entry name" value="Ribosomal_bL21"/>
    <property type="match status" value="1"/>
</dbReference>
<evidence type="ECO:0000256" key="2">
    <source>
        <dbReference type="ARBA" id="ARBA00022980"/>
    </source>
</evidence>
<dbReference type="AlphaFoldDB" id="K0SLQ9"/>
<comment type="similarity">
    <text evidence="1">Belongs to the bacterial ribosomal protein bL21 family.</text>
</comment>
<comment type="caution">
    <text evidence="6">The sequence shown here is derived from an EMBL/GenBank/DDBJ whole genome shotgun (WGS) entry which is preliminary data.</text>
</comment>
<dbReference type="Pfam" id="PF00829">
    <property type="entry name" value="Ribosomal_L21p"/>
    <property type="match status" value="1"/>
</dbReference>
<organism evidence="6 7">
    <name type="scientific">Thalassiosira oceanica</name>
    <name type="common">Marine diatom</name>
    <dbReference type="NCBI Taxonomy" id="159749"/>
    <lineage>
        <taxon>Eukaryota</taxon>
        <taxon>Sar</taxon>
        <taxon>Stramenopiles</taxon>
        <taxon>Ochrophyta</taxon>
        <taxon>Bacillariophyta</taxon>
        <taxon>Coscinodiscophyceae</taxon>
        <taxon>Thalassiosirophycidae</taxon>
        <taxon>Thalassiosirales</taxon>
        <taxon>Thalassiosiraceae</taxon>
        <taxon>Thalassiosira</taxon>
    </lineage>
</organism>
<dbReference type="eggNOG" id="ENOG502TKZ7">
    <property type="taxonomic scope" value="Eukaryota"/>
</dbReference>
<dbReference type="PANTHER" id="PTHR21349:SF0">
    <property type="entry name" value="LARGE RIBOSOMAL SUBUNIT PROTEIN BL21M"/>
    <property type="match status" value="1"/>
</dbReference>
<feature type="region of interest" description="Disordered" evidence="5">
    <location>
        <begin position="228"/>
        <end position="261"/>
    </location>
</feature>
<name>K0SLQ9_THAOC</name>
<dbReference type="GO" id="GO:0005762">
    <property type="term" value="C:mitochondrial large ribosomal subunit"/>
    <property type="evidence" value="ECO:0007669"/>
    <property type="project" value="TreeGrafter"/>
</dbReference>
<evidence type="ECO:0000256" key="3">
    <source>
        <dbReference type="ARBA" id="ARBA00023274"/>
    </source>
</evidence>
<dbReference type="PANTHER" id="PTHR21349">
    <property type="entry name" value="50S RIBOSOMAL PROTEIN L21"/>
    <property type="match status" value="1"/>
</dbReference>
<accession>K0SLQ9</accession>
<dbReference type="EMBL" id="AGNL01013515">
    <property type="protein sequence ID" value="EJK67208.1"/>
    <property type="molecule type" value="Genomic_DNA"/>
</dbReference>
<feature type="compositionally biased region" description="Acidic residues" evidence="5">
    <location>
        <begin position="228"/>
        <end position="259"/>
    </location>
</feature>
<evidence type="ECO:0000256" key="4">
    <source>
        <dbReference type="ARBA" id="ARBA00044129"/>
    </source>
</evidence>
<gene>
    <name evidence="6" type="ORF">THAOC_11790</name>
</gene>
<proteinExistence type="inferred from homology"/>
<dbReference type="Proteomes" id="UP000266841">
    <property type="component" value="Unassembled WGS sequence"/>
</dbReference>
<keyword evidence="7" id="KW-1185">Reference proteome</keyword>
<sequence>MLSQELDRVANLNTTIVDDGALLSETKDEHEGMGGTNERGQKYDAQARPPRHSRCIYIEDGHSLLLGLRRVCIVDQNKGSLLTLKTGDFENKGWRGEKSQYTPNQASKYVSGEAPYLWGEMHKHFKTTYLKSKQAAAARSAGGSASKSAKVLSQSLDWPCFDWTWTQAIGNVDGTLRTAYDQAMGSAHGMQIQLALEEGRGKDSSPYDPFSQFMDEIGTAEDMDDIQDEDMEEEDGEDEDEDEEEEYEEEADDYVDDADGEHLSPMYTTTGALYRPKSERLALQAGYPGGGEFAVINLAGFQHKVTKDDLLIVNKLKPVSEWSVGSTHTLKDDDILLMASQNKTLVGVPSVKGAEVDVMVEEITRDKTMVVFKKRRRKHSRRRNGFRREVTFLRVLDIRMPEAEQEDEIISDIGEMAA</sequence>
<evidence type="ECO:0000256" key="1">
    <source>
        <dbReference type="ARBA" id="ARBA00008563"/>
    </source>
</evidence>
<protein>
    <recommendedName>
        <fullName evidence="4">Large ribosomal subunit protein bL21m</fullName>
    </recommendedName>
</protein>
<dbReference type="NCBIfam" id="TIGR00061">
    <property type="entry name" value="L21"/>
    <property type="match status" value="1"/>
</dbReference>
<dbReference type="InterPro" id="IPR001787">
    <property type="entry name" value="Ribosomal_bL21"/>
</dbReference>
<dbReference type="InterPro" id="IPR036164">
    <property type="entry name" value="bL21-like_sf"/>
</dbReference>
<evidence type="ECO:0000313" key="6">
    <source>
        <dbReference type="EMBL" id="EJK67208.1"/>
    </source>
</evidence>
<keyword evidence="3" id="KW-0687">Ribonucleoprotein</keyword>
<evidence type="ECO:0000256" key="5">
    <source>
        <dbReference type="SAM" id="MobiDB-lite"/>
    </source>
</evidence>
<dbReference type="InterPro" id="IPR028909">
    <property type="entry name" value="bL21-like"/>
</dbReference>
<evidence type="ECO:0000313" key="7">
    <source>
        <dbReference type="Proteomes" id="UP000266841"/>
    </source>
</evidence>
<keyword evidence="2" id="KW-0689">Ribosomal protein</keyword>
<dbReference type="OrthoDB" id="5994at2759"/>
<dbReference type="GO" id="GO:0006412">
    <property type="term" value="P:translation"/>
    <property type="evidence" value="ECO:0007669"/>
    <property type="project" value="InterPro"/>
</dbReference>
<feature type="region of interest" description="Disordered" evidence="5">
    <location>
        <begin position="22"/>
        <end position="47"/>
    </location>
</feature>
<dbReference type="GO" id="GO:0003735">
    <property type="term" value="F:structural constituent of ribosome"/>
    <property type="evidence" value="ECO:0007669"/>
    <property type="project" value="InterPro"/>
</dbReference>
<dbReference type="GO" id="GO:0003723">
    <property type="term" value="F:RNA binding"/>
    <property type="evidence" value="ECO:0007669"/>
    <property type="project" value="InterPro"/>
</dbReference>